<feature type="compositionally biased region" description="Basic and acidic residues" evidence="1">
    <location>
        <begin position="416"/>
        <end position="428"/>
    </location>
</feature>
<dbReference type="WBParaSite" id="PgR009X_g048_t01">
    <property type="protein sequence ID" value="PgR009X_g048_t01"/>
    <property type="gene ID" value="PgR009X_g048"/>
</dbReference>
<dbReference type="AlphaFoldDB" id="A0A915AKS0"/>
<reference evidence="3" key="1">
    <citation type="submission" date="2022-11" db="UniProtKB">
        <authorList>
            <consortium name="WormBaseParasite"/>
        </authorList>
    </citation>
    <scope>IDENTIFICATION</scope>
</reference>
<organism evidence="2 3">
    <name type="scientific">Parascaris univalens</name>
    <name type="common">Nematode worm</name>
    <dbReference type="NCBI Taxonomy" id="6257"/>
    <lineage>
        <taxon>Eukaryota</taxon>
        <taxon>Metazoa</taxon>
        <taxon>Ecdysozoa</taxon>
        <taxon>Nematoda</taxon>
        <taxon>Chromadorea</taxon>
        <taxon>Rhabditida</taxon>
        <taxon>Spirurina</taxon>
        <taxon>Ascaridomorpha</taxon>
        <taxon>Ascaridoidea</taxon>
        <taxon>Ascarididae</taxon>
        <taxon>Parascaris</taxon>
    </lineage>
</organism>
<protein>
    <submittedName>
        <fullName evidence="3">Uncharacterized protein</fullName>
    </submittedName>
</protein>
<feature type="region of interest" description="Disordered" evidence="1">
    <location>
        <begin position="476"/>
        <end position="515"/>
    </location>
</feature>
<feature type="region of interest" description="Disordered" evidence="1">
    <location>
        <begin position="317"/>
        <end position="432"/>
    </location>
</feature>
<feature type="region of interest" description="Disordered" evidence="1">
    <location>
        <begin position="180"/>
        <end position="200"/>
    </location>
</feature>
<sequence>MAKPSQSDEIIASLIDEVQKSSTPFDVNILIGIRESKVRATKSISHSPKRERKERRHKDKKAKRAKKSSWRRTPSRSPFEEKKRHRDRTHSSSSKKTKQRDTDELHSDFPCVIPVESKMEKISDDEDDLPMGADFLTINADPTKAFELDPMDSTRSAVINTGSNKRREFVPTEEVFPISKKVKKERSESPPLERSKRPVSQILAKVRAKEDASWIPRNVKLKQDGKASGIEDVCSGRSVKEDSASFTTAKEQRKEEAESEEYGPRPAFPSGPLPISEDEDDEMQFARVAVTEKRPAALIKIASLSEETIAAVKSEKRLLGNDGEVPISDASGPSTSSHGKMSQCPEVLEVTDAEIRPSSKSPTDEKFLERKKELDDGSEMEYNRQRKNESKKKRKKKKKHEKLKKRHLESVSSSSDSEKKWKAIEKKSKIQRGPISSSLAKYSRLYSDRLEEDRVGRGAIRHNSCHKRRWSIKSSDYDSATAVGDRSRDGHFRSLGQAHRRGNTRRNDKKLVSTL</sequence>
<feature type="compositionally biased region" description="Polar residues" evidence="1">
    <location>
        <begin position="331"/>
        <end position="340"/>
    </location>
</feature>
<feature type="compositionally biased region" description="Basic and acidic residues" evidence="1">
    <location>
        <begin position="185"/>
        <end position="196"/>
    </location>
</feature>
<keyword evidence="2" id="KW-1185">Reference proteome</keyword>
<feature type="compositionally biased region" description="Basic and acidic residues" evidence="1">
    <location>
        <begin position="505"/>
        <end position="515"/>
    </location>
</feature>
<dbReference type="Proteomes" id="UP000887569">
    <property type="component" value="Unplaced"/>
</dbReference>
<evidence type="ECO:0000256" key="1">
    <source>
        <dbReference type="SAM" id="MobiDB-lite"/>
    </source>
</evidence>
<feature type="region of interest" description="Disordered" evidence="1">
    <location>
        <begin position="236"/>
        <end position="279"/>
    </location>
</feature>
<evidence type="ECO:0000313" key="3">
    <source>
        <dbReference type="WBParaSite" id="PgR009X_g048_t01"/>
    </source>
</evidence>
<feature type="compositionally biased region" description="Basic residues" evidence="1">
    <location>
        <begin position="83"/>
        <end position="98"/>
    </location>
</feature>
<feature type="compositionally biased region" description="Basic residues" evidence="1">
    <location>
        <begin position="47"/>
        <end position="74"/>
    </location>
</feature>
<feature type="compositionally biased region" description="Basic residues" evidence="1">
    <location>
        <begin position="389"/>
        <end position="407"/>
    </location>
</feature>
<accession>A0A915AKS0</accession>
<evidence type="ECO:0000313" key="2">
    <source>
        <dbReference type="Proteomes" id="UP000887569"/>
    </source>
</evidence>
<feature type="region of interest" description="Disordered" evidence="1">
    <location>
        <begin position="36"/>
        <end position="117"/>
    </location>
</feature>
<name>A0A915AKS0_PARUN</name>
<feature type="compositionally biased region" description="Basic and acidic residues" evidence="1">
    <location>
        <begin position="353"/>
        <end position="388"/>
    </location>
</feature>
<proteinExistence type="predicted"/>